<evidence type="ECO:0000256" key="7">
    <source>
        <dbReference type="SAM" id="MobiDB-lite"/>
    </source>
</evidence>
<reference evidence="9 10" key="1">
    <citation type="submission" date="2021-04" db="EMBL/GenBank/DDBJ databases">
        <authorList>
            <person name="Bliznina A."/>
        </authorList>
    </citation>
    <scope>NUCLEOTIDE SEQUENCE [LARGE SCALE GENOMIC DNA]</scope>
</reference>
<dbReference type="InterPro" id="IPR011009">
    <property type="entry name" value="Kinase-like_dom_sf"/>
</dbReference>
<dbReference type="PANTHER" id="PTHR24346:SF82">
    <property type="entry name" value="KP78A-RELATED"/>
    <property type="match status" value="1"/>
</dbReference>
<proteinExistence type="predicted"/>
<dbReference type="Proteomes" id="UP001158576">
    <property type="component" value="Chromosome PAR"/>
</dbReference>
<dbReference type="Gene3D" id="1.10.510.10">
    <property type="entry name" value="Transferase(Phosphotransferase) domain 1"/>
    <property type="match status" value="1"/>
</dbReference>
<accession>A0ABN7RSW2</accession>
<evidence type="ECO:0000256" key="2">
    <source>
        <dbReference type="ARBA" id="ARBA00022527"/>
    </source>
</evidence>
<keyword evidence="2" id="KW-0723">Serine/threonine-protein kinase</keyword>
<feature type="domain" description="Protein kinase" evidence="8">
    <location>
        <begin position="68"/>
        <end position="306"/>
    </location>
</feature>
<keyword evidence="3" id="KW-0808">Transferase</keyword>
<dbReference type="PANTHER" id="PTHR24346">
    <property type="entry name" value="MAP/MICROTUBULE AFFINITY-REGULATING KINASE"/>
    <property type="match status" value="1"/>
</dbReference>
<evidence type="ECO:0000256" key="5">
    <source>
        <dbReference type="ARBA" id="ARBA00022777"/>
    </source>
</evidence>
<keyword evidence="5" id="KW-0418">Kinase</keyword>
<evidence type="ECO:0000256" key="4">
    <source>
        <dbReference type="ARBA" id="ARBA00022741"/>
    </source>
</evidence>
<dbReference type="EC" id="2.7.11.1" evidence="1"/>
<evidence type="ECO:0000256" key="1">
    <source>
        <dbReference type="ARBA" id="ARBA00012513"/>
    </source>
</evidence>
<dbReference type="InterPro" id="IPR000719">
    <property type="entry name" value="Prot_kinase_dom"/>
</dbReference>
<protein>
    <recommendedName>
        <fullName evidence="1">non-specific serine/threonine protein kinase</fullName>
        <ecNumber evidence="1">2.7.11.1</ecNumber>
    </recommendedName>
</protein>
<evidence type="ECO:0000313" key="9">
    <source>
        <dbReference type="EMBL" id="CAG5080893.1"/>
    </source>
</evidence>
<feature type="compositionally biased region" description="Acidic residues" evidence="7">
    <location>
        <begin position="20"/>
        <end position="30"/>
    </location>
</feature>
<gene>
    <name evidence="9" type="ORF">OKIOD_LOCUS1288</name>
</gene>
<keyword evidence="10" id="KW-1185">Reference proteome</keyword>
<evidence type="ECO:0000256" key="3">
    <source>
        <dbReference type="ARBA" id="ARBA00022679"/>
    </source>
</evidence>
<dbReference type="EMBL" id="OU015568">
    <property type="protein sequence ID" value="CAG5080893.1"/>
    <property type="molecule type" value="Genomic_DNA"/>
</dbReference>
<evidence type="ECO:0000313" key="10">
    <source>
        <dbReference type="Proteomes" id="UP001158576"/>
    </source>
</evidence>
<dbReference type="Pfam" id="PF00069">
    <property type="entry name" value="Pkinase"/>
    <property type="match status" value="1"/>
</dbReference>
<dbReference type="SMART" id="SM00220">
    <property type="entry name" value="S_TKc"/>
    <property type="match status" value="1"/>
</dbReference>
<feature type="compositionally biased region" description="Basic and acidic residues" evidence="7">
    <location>
        <begin position="10"/>
        <end position="19"/>
    </location>
</feature>
<keyword evidence="4" id="KW-0547">Nucleotide-binding</keyword>
<name>A0ABN7RSW2_OIKDI</name>
<sequence>MSSREEEAEEHSYLEHLDDQLDDTVSDSEEAQACCTQAPKRERRAHQISESKTVRVNEPSVISRVTNNVFAFRDDSREDQRLCKVHYGELDEDFREELSIINRLKHPCLTPIEELRHKPEVGSVIIYKKSSGNLRDFIEQNGPMSEKVASKMFRKIVDTVDYCHQKNVGLGNNIRLYHIVYDDGHSSQIRFDMLDSPIDTSDSPVTSLRNYSVFYCAPELIFDIENDFDIVKADLWSLGILLFKMLTDSYPFHDTDLKKQFTRICHQRLPLPGHLSTSALSVLASLLHKNPEKRATLEDLKNHPWLNSNSEIDEPKSVLF</sequence>
<evidence type="ECO:0000256" key="6">
    <source>
        <dbReference type="ARBA" id="ARBA00022840"/>
    </source>
</evidence>
<keyword evidence="6" id="KW-0067">ATP-binding</keyword>
<organism evidence="9 10">
    <name type="scientific">Oikopleura dioica</name>
    <name type="common">Tunicate</name>
    <dbReference type="NCBI Taxonomy" id="34765"/>
    <lineage>
        <taxon>Eukaryota</taxon>
        <taxon>Metazoa</taxon>
        <taxon>Chordata</taxon>
        <taxon>Tunicata</taxon>
        <taxon>Appendicularia</taxon>
        <taxon>Copelata</taxon>
        <taxon>Oikopleuridae</taxon>
        <taxon>Oikopleura</taxon>
    </lineage>
</organism>
<feature type="region of interest" description="Disordered" evidence="7">
    <location>
        <begin position="1"/>
        <end position="52"/>
    </location>
</feature>
<evidence type="ECO:0000259" key="8">
    <source>
        <dbReference type="SMART" id="SM00220"/>
    </source>
</evidence>
<dbReference type="SUPFAM" id="SSF56112">
    <property type="entry name" value="Protein kinase-like (PK-like)"/>
    <property type="match status" value="1"/>
</dbReference>